<evidence type="ECO:0000256" key="4">
    <source>
        <dbReference type="SAM" id="MobiDB-lite"/>
    </source>
</evidence>
<dbReference type="InterPro" id="IPR003593">
    <property type="entry name" value="AAA+_ATPase"/>
</dbReference>
<keyword evidence="3 6" id="KW-0067">ATP-binding</keyword>
<dbReference type="Pfam" id="PF00005">
    <property type="entry name" value="ABC_tran"/>
    <property type="match status" value="2"/>
</dbReference>
<evidence type="ECO:0000259" key="5">
    <source>
        <dbReference type="PROSITE" id="PS50893"/>
    </source>
</evidence>
<accession>A0A929PWX7</accession>
<comment type="caution">
    <text evidence="6">The sequence shown here is derived from an EMBL/GenBank/DDBJ whole genome shotgun (WGS) entry which is preliminary data.</text>
</comment>
<dbReference type="PROSITE" id="PS50893">
    <property type="entry name" value="ABC_TRANSPORTER_2"/>
    <property type="match status" value="1"/>
</dbReference>
<protein>
    <submittedName>
        <fullName evidence="6">ABC-F family ATP-binding cassette domain-containing protein</fullName>
    </submittedName>
</protein>
<sequence length="529" mass="58473">MLMIQGLHYAHPNKDVLFAGINLTVNKHQKIALVGNNGTGKSTLLKLLGGELQPTSGSVKAEPKPYYVPQILGQFNDVTVAQALQIDAKLTALAQILAGNVTDDNMSTLDDDWEIEQRCAEAFALWGLGDIDLNTPMASLSGGQKTKVFLAGIHIHQPEAVLLDEPSNHLDVAGRELLYKYISSTRHTLVVVSHDRALLNMLDTVCQLSHRGITTYGGNYEFYAEQKLIEAGALEDDIRSKEKALRKAKEVARESAERQQKLDARGKKKQEKAGMPKIMMNTMRNKAENSSSKLAGVHAEKTGSIAGKLSTLRKEQPAVDKMKMDLDNSSLHKGKILVDAEGINFRYHDAELWHQPLNFQIRSGERVAIRGQNGSGKTTLIKLILGQIVPTSGTLNSVIANAIYIDQDYSLIDDTLTVYQQAQKFNLGALQEHDIRIRLDRFLFGTDDLDKPCRSLSGGEKMRLILCSLAIQSQAPDVIILDEPTNNLDLQNIGILTSAINEYRGTLLVISHDTYFLDQINITIEITLQ</sequence>
<dbReference type="Gene3D" id="3.40.50.300">
    <property type="entry name" value="P-loop containing nucleotide triphosphate hydrolases"/>
    <property type="match status" value="2"/>
</dbReference>
<keyword evidence="2" id="KW-0547">Nucleotide-binding</keyword>
<evidence type="ECO:0000256" key="3">
    <source>
        <dbReference type="ARBA" id="ARBA00022840"/>
    </source>
</evidence>
<dbReference type="EMBL" id="JADFFL010000002">
    <property type="protein sequence ID" value="MBE9661642.1"/>
    <property type="molecule type" value="Genomic_DNA"/>
</dbReference>
<dbReference type="GO" id="GO:0005524">
    <property type="term" value="F:ATP binding"/>
    <property type="evidence" value="ECO:0007669"/>
    <property type="project" value="UniProtKB-KW"/>
</dbReference>
<dbReference type="SMART" id="SM00382">
    <property type="entry name" value="AAA"/>
    <property type="match status" value="2"/>
</dbReference>
<organism evidence="6 7">
    <name type="scientific">Mucilaginibacter myungsuensis</name>
    <dbReference type="NCBI Taxonomy" id="649104"/>
    <lineage>
        <taxon>Bacteria</taxon>
        <taxon>Pseudomonadati</taxon>
        <taxon>Bacteroidota</taxon>
        <taxon>Sphingobacteriia</taxon>
        <taxon>Sphingobacteriales</taxon>
        <taxon>Sphingobacteriaceae</taxon>
        <taxon>Mucilaginibacter</taxon>
    </lineage>
</organism>
<dbReference type="InterPro" id="IPR050611">
    <property type="entry name" value="ABCF"/>
</dbReference>
<feature type="region of interest" description="Disordered" evidence="4">
    <location>
        <begin position="251"/>
        <end position="273"/>
    </location>
</feature>
<dbReference type="AlphaFoldDB" id="A0A929PWX7"/>
<gene>
    <name evidence="6" type="ORF">IRJ16_07075</name>
</gene>
<proteinExistence type="predicted"/>
<dbReference type="InterPro" id="IPR003439">
    <property type="entry name" value="ABC_transporter-like_ATP-bd"/>
</dbReference>
<feature type="compositionally biased region" description="Basic and acidic residues" evidence="4">
    <location>
        <begin position="251"/>
        <end position="265"/>
    </location>
</feature>
<dbReference type="GO" id="GO:0016887">
    <property type="term" value="F:ATP hydrolysis activity"/>
    <property type="evidence" value="ECO:0007669"/>
    <property type="project" value="InterPro"/>
</dbReference>
<feature type="domain" description="ABC transporter" evidence="5">
    <location>
        <begin position="2"/>
        <end position="235"/>
    </location>
</feature>
<dbReference type="NCBIfam" id="NF000355">
    <property type="entry name" value="ribo_prot_ABC_F"/>
    <property type="match status" value="1"/>
</dbReference>
<dbReference type="PANTHER" id="PTHR19211">
    <property type="entry name" value="ATP-BINDING TRANSPORT PROTEIN-RELATED"/>
    <property type="match status" value="1"/>
</dbReference>
<dbReference type="SUPFAM" id="SSF52540">
    <property type="entry name" value="P-loop containing nucleoside triphosphate hydrolases"/>
    <property type="match status" value="2"/>
</dbReference>
<dbReference type="InterPro" id="IPR027417">
    <property type="entry name" value="P-loop_NTPase"/>
</dbReference>
<name>A0A929PWX7_9SPHI</name>
<evidence type="ECO:0000313" key="7">
    <source>
        <dbReference type="Proteomes" id="UP000622475"/>
    </source>
</evidence>
<keyword evidence="7" id="KW-1185">Reference proteome</keyword>
<keyword evidence="1" id="KW-0677">Repeat</keyword>
<dbReference type="Proteomes" id="UP000622475">
    <property type="component" value="Unassembled WGS sequence"/>
</dbReference>
<reference evidence="6" key="1">
    <citation type="submission" date="2020-10" db="EMBL/GenBank/DDBJ databases">
        <title>Mucilaginibacter mali sp. nov., isolated from rhizosphere soil of apple orchard.</title>
        <authorList>
            <person name="Lee J.-S."/>
            <person name="Kim H.S."/>
            <person name="Kim J.-S."/>
        </authorList>
    </citation>
    <scope>NUCLEOTIDE SEQUENCE</scope>
    <source>
        <strain evidence="6">KCTC 22746</strain>
    </source>
</reference>
<dbReference type="FunFam" id="3.40.50.300:FF:001320">
    <property type="entry name" value="Heme ABC transporter ATP-binding protein"/>
    <property type="match status" value="1"/>
</dbReference>
<dbReference type="PROSITE" id="PS00211">
    <property type="entry name" value="ABC_TRANSPORTER_1"/>
    <property type="match status" value="1"/>
</dbReference>
<dbReference type="CDD" id="cd03221">
    <property type="entry name" value="ABCF_EF-3"/>
    <property type="match status" value="2"/>
</dbReference>
<dbReference type="InterPro" id="IPR017871">
    <property type="entry name" value="ABC_transporter-like_CS"/>
</dbReference>
<evidence type="ECO:0000313" key="6">
    <source>
        <dbReference type="EMBL" id="MBE9661642.1"/>
    </source>
</evidence>
<dbReference type="PANTHER" id="PTHR19211:SF6">
    <property type="entry name" value="BLL7188 PROTEIN"/>
    <property type="match status" value="1"/>
</dbReference>
<evidence type="ECO:0000256" key="2">
    <source>
        <dbReference type="ARBA" id="ARBA00022741"/>
    </source>
</evidence>
<dbReference type="RefSeq" id="WP_194110823.1">
    <property type="nucleotide sequence ID" value="NZ_JADFFL010000002.1"/>
</dbReference>
<evidence type="ECO:0000256" key="1">
    <source>
        <dbReference type="ARBA" id="ARBA00022737"/>
    </source>
</evidence>